<sequence>MKTNFRLSILALLITFSSCNKVDDIVETDASLQAKSAKSSNFNVNFKYKTTIKVGGETASEITAFDPQSKKLFVVNLELNQISVFDISDIDNPKEEAPLVLGSGTPNSVAVSKGLVAVAVEAAIKQDLGSIMLFEASSGTLLNSYQVGALPDMVTFSPNGKYIVSANEGEPNSLYTVDPKGSISIIEIIAGTTTTLYFDDFNSQQSMLEAGGFRVFGPNATLAMDVEPEYVAISDNSRYAWVTLQENNGVAKINLETKQIETIYPLGFKDYNLIGNEIDASDDDGIKALNNWPVYGIYMPDAIKYIKVNGMDYLITANEGDAREYIDNKGTDDEDDDEEVFVEEARVKNLDLDPIAFPNAAFLQEDENLGRLKITKTLGDTDGDGDYDELYSFGARSFTVWTGNGQMVYDSGNDIALQTLNLTPDRFNDGDGRSDDKGAEPESVEVLTIQGNKHVLFVGLERNDQIMVYDISNPASPIFLDILSHDGDEGPEGLISIPSKDSPNGKDLLIVSNEDSGTVTIYENNQKD</sequence>
<dbReference type="NCBIfam" id="NF038117">
    <property type="entry name" value="choice_anch_I"/>
    <property type="match status" value="1"/>
</dbReference>
<dbReference type="InterPro" id="IPR052956">
    <property type="entry name" value="Mesenchyme-surface_protein"/>
</dbReference>
<feature type="domain" description="Choice-of-anchor I" evidence="2">
    <location>
        <begin position="54"/>
        <end position="523"/>
    </location>
</feature>
<keyword evidence="4" id="KW-1185">Reference proteome</keyword>
<dbReference type="SUPFAM" id="SSF50969">
    <property type="entry name" value="YVTN repeat-like/Quinoprotein amine dehydrogenase"/>
    <property type="match status" value="1"/>
</dbReference>
<dbReference type="SUPFAM" id="SSF51004">
    <property type="entry name" value="C-terminal (heme d1) domain of cytochrome cd1-nitrite reductase"/>
    <property type="match status" value="1"/>
</dbReference>
<evidence type="ECO:0000313" key="3">
    <source>
        <dbReference type="EMBL" id="PKQ46932.1"/>
    </source>
</evidence>
<dbReference type="InterPro" id="IPR055188">
    <property type="entry name" value="Choice_anch_I"/>
</dbReference>
<dbReference type="Pfam" id="PF22494">
    <property type="entry name" value="choice_anch_I"/>
    <property type="match status" value="1"/>
</dbReference>
<evidence type="ECO:0000259" key="2">
    <source>
        <dbReference type="Pfam" id="PF22494"/>
    </source>
</evidence>
<keyword evidence="1" id="KW-0732">Signal</keyword>
<dbReference type="Gene3D" id="2.130.10.10">
    <property type="entry name" value="YVTN repeat-like/Quinoprotein amine dehydrogenase"/>
    <property type="match status" value="1"/>
</dbReference>
<dbReference type="Proteomes" id="UP000233435">
    <property type="component" value="Unassembled WGS sequence"/>
</dbReference>
<accession>A0A2N3HPT6</accession>
<evidence type="ECO:0000313" key="4">
    <source>
        <dbReference type="Proteomes" id="UP000233435"/>
    </source>
</evidence>
<dbReference type="PANTHER" id="PTHR46928:SF1">
    <property type="entry name" value="MESENCHYME-SPECIFIC CELL SURFACE GLYCOPROTEIN"/>
    <property type="match status" value="1"/>
</dbReference>
<dbReference type="OrthoDB" id="9803927at2"/>
<protein>
    <submittedName>
        <fullName evidence="3">Alkaline phosphatase</fullName>
    </submittedName>
</protein>
<feature type="chain" id="PRO_5014710281" evidence="1">
    <location>
        <begin position="23"/>
        <end position="528"/>
    </location>
</feature>
<organism evidence="3 4">
    <name type="scientific">Confluentibacter flavum</name>
    <dbReference type="NCBI Taxonomy" id="1909700"/>
    <lineage>
        <taxon>Bacteria</taxon>
        <taxon>Pseudomonadati</taxon>
        <taxon>Bacteroidota</taxon>
        <taxon>Flavobacteriia</taxon>
        <taxon>Flavobacteriales</taxon>
        <taxon>Flavobacteriaceae</taxon>
        <taxon>Confluentibacter</taxon>
    </lineage>
</organism>
<evidence type="ECO:0000256" key="1">
    <source>
        <dbReference type="SAM" id="SignalP"/>
    </source>
</evidence>
<dbReference type="InterPro" id="IPR011048">
    <property type="entry name" value="Haem_d1_sf"/>
</dbReference>
<dbReference type="PROSITE" id="PS51257">
    <property type="entry name" value="PROKAR_LIPOPROTEIN"/>
    <property type="match status" value="1"/>
</dbReference>
<dbReference type="InterPro" id="IPR015943">
    <property type="entry name" value="WD40/YVTN_repeat-like_dom_sf"/>
</dbReference>
<comment type="caution">
    <text evidence="3">The sequence shown here is derived from an EMBL/GenBank/DDBJ whole genome shotgun (WGS) entry which is preliminary data.</text>
</comment>
<dbReference type="PANTHER" id="PTHR46928">
    <property type="entry name" value="MESENCHYME-SPECIFIC CELL SURFACE GLYCOPROTEIN"/>
    <property type="match status" value="1"/>
</dbReference>
<dbReference type="InterPro" id="IPR011044">
    <property type="entry name" value="Quino_amine_DH_bsu"/>
</dbReference>
<gene>
    <name evidence="3" type="ORF">CSW08_00205</name>
</gene>
<feature type="signal peptide" evidence="1">
    <location>
        <begin position="1"/>
        <end position="22"/>
    </location>
</feature>
<dbReference type="EMBL" id="PJEO01000003">
    <property type="protein sequence ID" value="PKQ46932.1"/>
    <property type="molecule type" value="Genomic_DNA"/>
</dbReference>
<name>A0A2N3HPT6_9FLAO</name>
<reference evidence="3 4" key="1">
    <citation type="submission" date="2017-12" db="EMBL/GenBank/DDBJ databases">
        <title>Confluentibacter flavum sp. nov., isolated from the saline lake.</title>
        <authorList>
            <person name="Yu L."/>
        </authorList>
    </citation>
    <scope>NUCLEOTIDE SEQUENCE [LARGE SCALE GENOMIC DNA]</scope>
    <source>
        <strain evidence="3 4">3B</strain>
    </source>
</reference>
<proteinExistence type="predicted"/>
<dbReference type="RefSeq" id="WP_106657898.1">
    <property type="nucleotide sequence ID" value="NZ_PJEO01000003.1"/>
</dbReference>
<dbReference type="AlphaFoldDB" id="A0A2N3HPT6"/>